<reference evidence="2" key="1">
    <citation type="submission" date="2021-03" db="EMBL/GenBank/DDBJ databases">
        <title>Revisited historic fungal species revealed as producer of novel bioactive compounds through whole genome sequencing and comparative genomics.</title>
        <authorList>
            <person name="Vignolle G.A."/>
            <person name="Hochenegger N."/>
            <person name="Mach R.L."/>
            <person name="Mach-Aigner A.R."/>
            <person name="Javad Rahimi M."/>
            <person name="Salim K.A."/>
            <person name="Chan C.M."/>
            <person name="Lim L.B.L."/>
            <person name="Cai F."/>
            <person name="Druzhinina I.S."/>
            <person name="U'Ren J.M."/>
            <person name="Derntl C."/>
        </authorList>
    </citation>
    <scope>NUCLEOTIDE SEQUENCE</scope>
    <source>
        <strain evidence="2">TUCIM 5799</strain>
    </source>
</reference>
<organism evidence="2 3">
    <name type="scientific">Neoarthrinium moseri</name>
    <dbReference type="NCBI Taxonomy" id="1658444"/>
    <lineage>
        <taxon>Eukaryota</taxon>
        <taxon>Fungi</taxon>
        <taxon>Dikarya</taxon>
        <taxon>Ascomycota</taxon>
        <taxon>Pezizomycotina</taxon>
        <taxon>Sordariomycetes</taxon>
        <taxon>Xylariomycetidae</taxon>
        <taxon>Amphisphaeriales</taxon>
        <taxon>Apiosporaceae</taxon>
        <taxon>Neoarthrinium</taxon>
    </lineage>
</organism>
<accession>A0A9P9WSD4</accession>
<evidence type="ECO:0000256" key="1">
    <source>
        <dbReference type="SAM" id="MobiDB-lite"/>
    </source>
</evidence>
<feature type="compositionally biased region" description="Low complexity" evidence="1">
    <location>
        <begin position="272"/>
        <end position="287"/>
    </location>
</feature>
<feature type="region of interest" description="Disordered" evidence="1">
    <location>
        <begin position="208"/>
        <end position="351"/>
    </location>
</feature>
<keyword evidence="3" id="KW-1185">Reference proteome</keyword>
<gene>
    <name evidence="2" type="ORF">JX265_003511</name>
</gene>
<comment type="caution">
    <text evidence="2">The sequence shown here is derived from an EMBL/GenBank/DDBJ whole genome shotgun (WGS) entry which is preliminary data.</text>
</comment>
<evidence type="ECO:0000313" key="3">
    <source>
        <dbReference type="Proteomes" id="UP000829685"/>
    </source>
</evidence>
<dbReference type="Proteomes" id="UP000829685">
    <property type="component" value="Unassembled WGS sequence"/>
</dbReference>
<feature type="compositionally biased region" description="Basic and acidic residues" evidence="1">
    <location>
        <begin position="241"/>
        <end position="253"/>
    </location>
</feature>
<dbReference type="AlphaFoldDB" id="A0A9P9WSD4"/>
<evidence type="ECO:0000313" key="2">
    <source>
        <dbReference type="EMBL" id="KAI1877503.1"/>
    </source>
</evidence>
<sequence length="351" mass="38586">MIRRPVSLYAPSSAAVVPFDDPLRRSQSYRVLKSHPSDPVAPKHLERGSISDANIYPPPLALPQRSLEPLAFLTVDFELARISNTFVDAIGAGSAQSILGRKLAEVMVPQEWDRVAALQRSLQDEQGRKEPNYLPPIFGRQELERILHALPLDSELVSKYSLDRQDFFTFITAEGQPRPYPIRIGLAKEDSIYFVVLHLNLQARSFAHPTPSPHTRDVPYSYQAPHLPPQLTPVSASFDSNRPRFGDTRDPREGGLTPRLPVTPGQSVMGISPGVSPNVPSYSPSSGRLDHTGGPSYQIPRSELPATRAPLSSGYQLPPIRSPGQHPGPSSDPRAGRVDIGGLIDRQDTSR</sequence>
<name>A0A9P9WSD4_9PEZI</name>
<dbReference type="EMBL" id="JAFIMR010000006">
    <property type="protein sequence ID" value="KAI1877503.1"/>
    <property type="molecule type" value="Genomic_DNA"/>
</dbReference>
<proteinExistence type="predicted"/>
<protein>
    <submittedName>
        <fullName evidence="2">Uncharacterized protein</fullName>
    </submittedName>
</protein>